<evidence type="ECO:0000256" key="3">
    <source>
        <dbReference type="ARBA" id="ARBA00004922"/>
    </source>
</evidence>
<feature type="region of interest" description="Disordered" evidence="13">
    <location>
        <begin position="25"/>
        <end position="65"/>
    </location>
</feature>
<dbReference type="InterPro" id="IPR038887">
    <property type="entry name" value="Nus1/NgBR"/>
</dbReference>
<evidence type="ECO:0000256" key="7">
    <source>
        <dbReference type="ARBA" id="ARBA00022692"/>
    </source>
</evidence>
<dbReference type="GO" id="GO:0005789">
    <property type="term" value="C:endoplasmic reticulum membrane"/>
    <property type="evidence" value="ECO:0007669"/>
    <property type="project" value="UniProtKB-SubCell"/>
</dbReference>
<accession>A0A232M7N1</accession>
<comment type="pathway">
    <text evidence="3">Protein modification; protein glycosylation.</text>
</comment>
<evidence type="ECO:0000256" key="8">
    <source>
        <dbReference type="ARBA" id="ARBA00022824"/>
    </source>
</evidence>
<dbReference type="GO" id="GO:1904423">
    <property type="term" value="C:dehydrodolichyl diphosphate synthase complex"/>
    <property type="evidence" value="ECO:0007669"/>
    <property type="project" value="InterPro"/>
</dbReference>
<dbReference type="EMBL" id="NPHW01002131">
    <property type="protein sequence ID" value="OXV12097.1"/>
    <property type="molecule type" value="Genomic_DNA"/>
</dbReference>
<evidence type="ECO:0000256" key="10">
    <source>
        <dbReference type="ARBA" id="ARBA00022989"/>
    </source>
</evidence>
<dbReference type="InterPro" id="IPR036424">
    <property type="entry name" value="UPP_synth-like_sf"/>
</dbReference>
<reference evidence="14 15" key="1">
    <citation type="journal article" date="2015" name="Environ. Microbiol.">
        <title>Metagenome sequence of Elaphomyces granulatus from sporocarp tissue reveals Ascomycota ectomycorrhizal fingerprints of genome expansion and a Proteobacteria-rich microbiome.</title>
        <authorList>
            <person name="Quandt C.A."/>
            <person name="Kohler A."/>
            <person name="Hesse C.N."/>
            <person name="Sharpton T.J."/>
            <person name="Martin F."/>
            <person name="Spatafora J.W."/>
        </authorList>
    </citation>
    <scope>NUCLEOTIDE SEQUENCE [LARGE SCALE GENOMIC DNA]</scope>
    <source>
        <strain evidence="14 15">OSC145934</strain>
    </source>
</reference>
<dbReference type="PANTHER" id="PTHR21528:SF0">
    <property type="entry name" value="DEHYDRODOLICHYL DIPHOSPHATE SYNTHASE COMPLEX SUBUNIT NUS1"/>
    <property type="match status" value="1"/>
</dbReference>
<keyword evidence="6" id="KW-0808">Transferase</keyword>
<sequence>MTLPMVSARDRELYRRQKLSATDRERLLRPYLPDPDSLSTRPSIHQHRKRPSTARKKNATRTRNRTRTRTISIRAFLRSQLHQLVYALIHICLGFYVRLSQALAAVIDRIQAIVYYHHRTPELIQKDVRSLSRLPEHLSVILSLHRDDDALQTLMDEVSELAAWTACAGIPTLSIYEKSGVLKSCIPALYQAVTDKLSSYYGSPVHQPILRIFAPHHSVYGPSRASSVTRRSSNGATLTILLLSATDGRETLVDLTKTLAEMAQNGKLSPDDISTDLIDAEISEITSRPSQSTPALFSNDNDQGDEKEPVSGNNRHHDTADNLVPPILQPIKPEPDLLLIFGPYVKLDGYPPWQIRLTEIFCTGDRGSSITGGQEAVEYQGFMRALWRYARAQMRFGR</sequence>
<organism evidence="14 15">
    <name type="scientific">Elaphomyces granulatus</name>
    <dbReference type="NCBI Taxonomy" id="519963"/>
    <lineage>
        <taxon>Eukaryota</taxon>
        <taxon>Fungi</taxon>
        <taxon>Dikarya</taxon>
        <taxon>Ascomycota</taxon>
        <taxon>Pezizomycotina</taxon>
        <taxon>Eurotiomycetes</taxon>
        <taxon>Eurotiomycetidae</taxon>
        <taxon>Eurotiales</taxon>
        <taxon>Elaphomycetaceae</taxon>
        <taxon>Elaphomyces</taxon>
    </lineage>
</organism>
<comment type="caution">
    <text evidence="14">The sequence shown here is derived from an EMBL/GenBank/DDBJ whole genome shotgun (WGS) entry which is preliminary data.</text>
</comment>
<comment type="catalytic activity">
    <reaction evidence="12">
        <text>n isopentenyl diphosphate + (2E,6E)-farnesyl diphosphate = a di-trans,poly-cis-polyprenyl diphosphate + n diphosphate</text>
        <dbReference type="Rhea" id="RHEA:53008"/>
        <dbReference type="Rhea" id="RHEA-COMP:19494"/>
        <dbReference type="ChEBI" id="CHEBI:33019"/>
        <dbReference type="ChEBI" id="CHEBI:128769"/>
        <dbReference type="ChEBI" id="CHEBI:136960"/>
        <dbReference type="ChEBI" id="CHEBI:175763"/>
        <dbReference type="EC" id="2.5.1.87"/>
    </reaction>
</comment>
<evidence type="ECO:0000256" key="2">
    <source>
        <dbReference type="ARBA" id="ARBA00004586"/>
    </source>
</evidence>
<dbReference type="GO" id="GO:0045547">
    <property type="term" value="F:ditrans,polycis-polyprenyl diphosphate synthase [(2E,6E)-farnesyl diphosphate specific] activity"/>
    <property type="evidence" value="ECO:0007669"/>
    <property type="project" value="UniProtKB-EC"/>
</dbReference>
<dbReference type="PANTHER" id="PTHR21528">
    <property type="entry name" value="DEHYDRODOLICHYL DIPHOSPHATE SYNTHASE COMPLEX SUBUNIT NUS1"/>
    <property type="match status" value="1"/>
</dbReference>
<keyword evidence="11" id="KW-0472">Membrane</keyword>
<gene>
    <name evidence="14" type="ORF">Egran_00142</name>
</gene>
<dbReference type="OrthoDB" id="19639at2759"/>
<protein>
    <recommendedName>
        <fullName evidence="5">ditrans,polycis-polyprenyl diphosphate synthase [(2E,6E)-farnesyldiphosphate specific]</fullName>
        <ecNumber evidence="5">2.5.1.87</ecNumber>
    </recommendedName>
</protein>
<feature type="compositionally biased region" description="Basic residues" evidence="13">
    <location>
        <begin position="44"/>
        <end position="65"/>
    </location>
</feature>
<dbReference type="Proteomes" id="UP000243515">
    <property type="component" value="Unassembled WGS sequence"/>
</dbReference>
<feature type="compositionally biased region" description="Basic and acidic residues" evidence="13">
    <location>
        <begin position="304"/>
        <end position="320"/>
    </location>
</feature>
<keyword evidence="10" id="KW-1133">Transmembrane helix</keyword>
<dbReference type="UniPathway" id="UPA00378"/>
<evidence type="ECO:0000256" key="9">
    <source>
        <dbReference type="ARBA" id="ARBA00022842"/>
    </source>
</evidence>
<evidence type="ECO:0000256" key="5">
    <source>
        <dbReference type="ARBA" id="ARBA00012596"/>
    </source>
</evidence>
<dbReference type="Gene3D" id="3.40.1180.10">
    <property type="entry name" value="Decaprenyl diphosphate synthase-like"/>
    <property type="match status" value="1"/>
</dbReference>
<proteinExistence type="inferred from homology"/>
<evidence type="ECO:0000256" key="11">
    <source>
        <dbReference type="ARBA" id="ARBA00023136"/>
    </source>
</evidence>
<evidence type="ECO:0000256" key="6">
    <source>
        <dbReference type="ARBA" id="ARBA00022679"/>
    </source>
</evidence>
<evidence type="ECO:0000256" key="1">
    <source>
        <dbReference type="ARBA" id="ARBA00001946"/>
    </source>
</evidence>
<keyword evidence="9" id="KW-0460">Magnesium</keyword>
<keyword evidence="8" id="KW-0256">Endoplasmic reticulum</keyword>
<keyword evidence="15" id="KW-1185">Reference proteome</keyword>
<evidence type="ECO:0000313" key="14">
    <source>
        <dbReference type="EMBL" id="OXV12097.1"/>
    </source>
</evidence>
<evidence type="ECO:0000256" key="13">
    <source>
        <dbReference type="SAM" id="MobiDB-lite"/>
    </source>
</evidence>
<evidence type="ECO:0000256" key="12">
    <source>
        <dbReference type="ARBA" id="ARBA00047353"/>
    </source>
</evidence>
<comment type="subcellular location">
    <subcellularLocation>
        <location evidence="2">Endoplasmic reticulum membrane</location>
    </subcellularLocation>
</comment>
<feature type="region of interest" description="Disordered" evidence="13">
    <location>
        <begin position="285"/>
        <end position="327"/>
    </location>
</feature>
<name>A0A232M7N1_9EURO</name>
<comment type="similarity">
    <text evidence="4">Belongs to the UPP synthase family.</text>
</comment>
<feature type="compositionally biased region" description="Polar residues" evidence="13">
    <location>
        <begin position="285"/>
        <end position="301"/>
    </location>
</feature>
<keyword evidence="7" id="KW-0812">Transmembrane</keyword>
<evidence type="ECO:0000256" key="4">
    <source>
        <dbReference type="ARBA" id="ARBA00005432"/>
    </source>
</evidence>
<dbReference type="SUPFAM" id="SSF64005">
    <property type="entry name" value="Undecaprenyl diphosphate synthase"/>
    <property type="match status" value="1"/>
</dbReference>
<comment type="cofactor">
    <cofactor evidence="1">
        <name>Mg(2+)</name>
        <dbReference type="ChEBI" id="CHEBI:18420"/>
    </cofactor>
</comment>
<dbReference type="EC" id="2.5.1.87" evidence="5"/>
<dbReference type="AlphaFoldDB" id="A0A232M7N1"/>
<evidence type="ECO:0000313" key="15">
    <source>
        <dbReference type="Proteomes" id="UP000243515"/>
    </source>
</evidence>